<dbReference type="AlphaFoldDB" id="A0A160TBS1"/>
<sequence>MAALKCLCDNTVIARLACYHPAKFCDFGYRLVPTEQGV</sequence>
<organism evidence="1">
    <name type="scientific">hydrothermal vent metagenome</name>
    <dbReference type="NCBI Taxonomy" id="652676"/>
    <lineage>
        <taxon>unclassified sequences</taxon>
        <taxon>metagenomes</taxon>
        <taxon>ecological metagenomes</taxon>
    </lineage>
</organism>
<evidence type="ECO:0000313" key="1">
    <source>
        <dbReference type="EMBL" id="CUS41830.1"/>
    </source>
</evidence>
<accession>A0A160TBS1</accession>
<name>A0A160TBS1_9ZZZZ</name>
<reference evidence="1" key="1">
    <citation type="submission" date="2015-10" db="EMBL/GenBank/DDBJ databases">
        <authorList>
            <person name="Gilbert D.G."/>
        </authorList>
    </citation>
    <scope>NUCLEOTIDE SEQUENCE</scope>
</reference>
<protein>
    <submittedName>
        <fullName evidence="1">Uncharacterized protein</fullName>
    </submittedName>
</protein>
<gene>
    <name evidence="1" type="ORF">MGWOODY_Tha2574</name>
</gene>
<proteinExistence type="predicted"/>
<dbReference type="EMBL" id="CZQC01000055">
    <property type="protein sequence ID" value="CUS41830.1"/>
    <property type="molecule type" value="Genomic_DNA"/>
</dbReference>